<gene>
    <name evidence="3" type="ORF">G3T36_07060</name>
</gene>
<feature type="transmembrane region" description="Helical" evidence="2">
    <location>
        <begin position="107"/>
        <end position="130"/>
    </location>
</feature>
<feature type="region of interest" description="Disordered" evidence="1">
    <location>
        <begin position="1"/>
        <end position="63"/>
    </location>
</feature>
<keyword evidence="4" id="KW-1185">Reference proteome</keyword>
<protein>
    <submittedName>
        <fullName evidence="3">Uncharacterized protein</fullName>
    </submittedName>
</protein>
<keyword evidence="2" id="KW-1133">Transmembrane helix</keyword>
<dbReference type="AlphaFoldDB" id="A0A6L9XW23"/>
<dbReference type="RefSeq" id="WP_163288817.1">
    <property type="nucleotide sequence ID" value="NZ_JAAGWY010000001.1"/>
</dbReference>
<organism evidence="3 4">
    <name type="scientific">Leifsonia tongyongensis</name>
    <dbReference type="NCBI Taxonomy" id="1268043"/>
    <lineage>
        <taxon>Bacteria</taxon>
        <taxon>Bacillati</taxon>
        <taxon>Actinomycetota</taxon>
        <taxon>Actinomycetes</taxon>
        <taxon>Micrococcales</taxon>
        <taxon>Microbacteriaceae</taxon>
        <taxon>Leifsonia</taxon>
    </lineage>
</organism>
<evidence type="ECO:0000256" key="2">
    <source>
        <dbReference type="SAM" id="Phobius"/>
    </source>
</evidence>
<dbReference type="EMBL" id="JAAGWY010000001">
    <property type="protein sequence ID" value="NEN05630.1"/>
    <property type="molecule type" value="Genomic_DNA"/>
</dbReference>
<evidence type="ECO:0000313" key="4">
    <source>
        <dbReference type="Proteomes" id="UP000474967"/>
    </source>
</evidence>
<comment type="caution">
    <text evidence="3">The sequence shown here is derived from an EMBL/GenBank/DDBJ whole genome shotgun (WGS) entry which is preliminary data.</text>
</comment>
<reference evidence="3 4" key="1">
    <citation type="journal article" date="2014" name="J. Microbiol.">
        <title>Diaminobutyricibacter tongyongensis gen. nov., sp. nov. and Homoserinibacter gongjuensis gen. nov., sp. nov. belong to the family Microbacteriaceae.</title>
        <authorList>
            <person name="Kim S.J."/>
            <person name="Ahn J.H."/>
            <person name="Weon H.Y."/>
            <person name="Hamada M."/>
            <person name="Suzuki K."/>
            <person name="Kwon S.W."/>
        </authorList>
    </citation>
    <scope>NUCLEOTIDE SEQUENCE [LARGE SCALE GENOMIC DNA]</scope>
    <source>
        <strain evidence="3 4">NBRC 108724</strain>
    </source>
</reference>
<keyword evidence="2" id="KW-0472">Membrane</keyword>
<evidence type="ECO:0000313" key="3">
    <source>
        <dbReference type="EMBL" id="NEN05630.1"/>
    </source>
</evidence>
<accession>A0A6L9XW23</accession>
<dbReference type="Proteomes" id="UP000474967">
    <property type="component" value="Unassembled WGS sequence"/>
</dbReference>
<sequence>MGNDIDPRFDPAFQRGYKPKPGERPRTRVRPPQQVTSPPGTSAPTRPVSSASDEVPWADDEPEPEVVPAAHVVEVVSGGVVEEVYTDEGVPLLAGVETAPRRNRYFLALWVMGVGFVALGILLYVMSVATSYTTTNTNGSDVVQLVFSQLGWMLAAPLITVGLLTLVVLVLIQALRPRVRRD</sequence>
<keyword evidence="2" id="KW-0812">Transmembrane</keyword>
<feature type="compositionally biased region" description="Polar residues" evidence="1">
    <location>
        <begin position="37"/>
        <end position="52"/>
    </location>
</feature>
<evidence type="ECO:0000256" key="1">
    <source>
        <dbReference type="SAM" id="MobiDB-lite"/>
    </source>
</evidence>
<proteinExistence type="predicted"/>
<feature type="transmembrane region" description="Helical" evidence="2">
    <location>
        <begin position="150"/>
        <end position="172"/>
    </location>
</feature>
<name>A0A6L9XW23_9MICO</name>